<dbReference type="GeneID" id="87824902"/>
<name>A0AAN6Z8M8_9PEZI</name>
<reference evidence="1" key="1">
    <citation type="journal article" date="2023" name="Mol. Phylogenet. Evol.">
        <title>Genome-scale phylogeny and comparative genomics of the fungal order Sordariales.</title>
        <authorList>
            <person name="Hensen N."/>
            <person name="Bonometti L."/>
            <person name="Westerberg I."/>
            <person name="Brannstrom I.O."/>
            <person name="Guillou S."/>
            <person name="Cros-Aarteil S."/>
            <person name="Calhoun S."/>
            <person name="Haridas S."/>
            <person name="Kuo A."/>
            <person name="Mondo S."/>
            <person name="Pangilinan J."/>
            <person name="Riley R."/>
            <person name="LaButti K."/>
            <person name="Andreopoulos B."/>
            <person name="Lipzen A."/>
            <person name="Chen C."/>
            <person name="Yan M."/>
            <person name="Daum C."/>
            <person name="Ng V."/>
            <person name="Clum A."/>
            <person name="Steindorff A."/>
            <person name="Ohm R.A."/>
            <person name="Martin F."/>
            <person name="Silar P."/>
            <person name="Natvig D.O."/>
            <person name="Lalanne C."/>
            <person name="Gautier V."/>
            <person name="Ament-Velasquez S.L."/>
            <person name="Kruys A."/>
            <person name="Hutchinson M.I."/>
            <person name="Powell A.J."/>
            <person name="Barry K."/>
            <person name="Miller A.N."/>
            <person name="Grigoriev I.V."/>
            <person name="Debuchy R."/>
            <person name="Gladieux P."/>
            <person name="Hiltunen Thoren M."/>
            <person name="Johannesson H."/>
        </authorList>
    </citation>
    <scope>NUCLEOTIDE SEQUENCE</scope>
    <source>
        <strain evidence="1">CBS 731.68</strain>
    </source>
</reference>
<organism evidence="1 2">
    <name type="scientific">Parathielavia appendiculata</name>
    <dbReference type="NCBI Taxonomy" id="2587402"/>
    <lineage>
        <taxon>Eukaryota</taxon>
        <taxon>Fungi</taxon>
        <taxon>Dikarya</taxon>
        <taxon>Ascomycota</taxon>
        <taxon>Pezizomycotina</taxon>
        <taxon>Sordariomycetes</taxon>
        <taxon>Sordariomycetidae</taxon>
        <taxon>Sordariales</taxon>
        <taxon>Chaetomiaceae</taxon>
        <taxon>Parathielavia</taxon>
    </lineage>
</organism>
<comment type="caution">
    <text evidence="1">The sequence shown here is derived from an EMBL/GenBank/DDBJ whole genome shotgun (WGS) entry which is preliminary data.</text>
</comment>
<sequence length="115" mass="13268">MPHPIIVIASFLAAIRSTWELSRVVREKRAAKTEDRGKSTLILLQQAYRKGLLLEREFDYLFERLMRAEACNDAAALRKIRADFQAIQARPSWRRVVERERDIGTWTTKLAGPGT</sequence>
<dbReference type="RefSeq" id="XP_062652792.1">
    <property type="nucleotide sequence ID" value="XM_062788132.1"/>
</dbReference>
<dbReference type="AlphaFoldDB" id="A0AAN6Z8M8"/>
<accession>A0AAN6Z8M8</accession>
<evidence type="ECO:0000313" key="1">
    <source>
        <dbReference type="EMBL" id="KAK4129021.1"/>
    </source>
</evidence>
<keyword evidence="2" id="KW-1185">Reference proteome</keyword>
<proteinExistence type="predicted"/>
<dbReference type="EMBL" id="MU853223">
    <property type="protein sequence ID" value="KAK4129021.1"/>
    <property type="molecule type" value="Genomic_DNA"/>
</dbReference>
<protein>
    <submittedName>
        <fullName evidence="1">Uncharacterized protein</fullName>
    </submittedName>
</protein>
<reference evidence="1" key="2">
    <citation type="submission" date="2023-05" db="EMBL/GenBank/DDBJ databases">
        <authorList>
            <consortium name="Lawrence Berkeley National Laboratory"/>
            <person name="Steindorff A."/>
            <person name="Hensen N."/>
            <person name="Bonometti L."/>
            <person name="Westerberg I."/>
            <person name="Brannstrom I.O."/>
            <person name="Guillou S."/>
            <person name="Cros-Aarteil S."/>
            <person name="Calhoun S."/>
            <person name="Haridas S."/>
            <person name="Kuo A."/>
            <person name="Mondo S."/>
            <person name="Pangilinan J."/>
            <person name="Riley R."/>
            <person name="Labutti K."/>
            <person name="Andreopoulos B."/>
            <person name="Lipzen A."/>
            <person name="Chen C."/>
            <person name="Yanf M."/>
            <person name="Daum C."/>
            <person name="Ng V."/>
            <person name="Clum A."/>
            <person name="Ohm R."/>
            <person name="Martin F."/>
            <person name="Silar P."/>
            <person name="Natvig D."/>
            <person name="Lalanne C."/>
            <person name="Gautier V."/>
            <person name="Ament-Velasquez S.L."/>
            <person name="Kruys A."/>
            <person name="Hutchinson M.I."/>
            <person name="Powell A.J."/>
            <person name="Barry K."/>
            <person name="Miller A.N."/>
            <person name="Grigoriev I.V."/>
            <person name="Debuchy R."/>
            <person name="Gladieux P."/>
            <person name="Thoren M.H."/>
            <person name="Johannesson H."/>
        </authorList>
    </citation>
    <scope>NUCLEOTIDE SEQUENCE</scope>
    <source>
        <strain evidence="1">CBS 731.68</strain>
    </source>
</reference>
<evidence type="ECO:0000313" key="2">
    <source>
        <dbReference type="Proteomes" id="UP001302602"/>
    </source>
</evidence>
<dbReference type="Proteomes" id="UP001302602">
    <property type="component" value="Unassembled WGS sequence"/>
</dbReference>
<gene>
    <name evidence="1" type="ORF">N657DRAFT_562340</name>
</gene>